<comment type="caution">
    <text evidence="1">The sequence shown here is derived from an EMBL/GenBank/DDBJ whole genome shotgun (WGS) entry which is preliminary data.</text>
</comment>
<protein>
    <submittedName>
        <fullName evidence="1">Uncharacterized protein</fullName>
    </submittedName>
</protein>
<organism evidence="1 2">
    <name type="scientific">Prosthecobacter fluviatilis</name>
    <dbReference type="NCBI Taxonomy" id="445931"/>
    <lineage>
        <taxon>Bacteria</taxon>
        <taxon>Pseudomonadati</taxon>
        <taxon>Verrucomicrobiota</taxon>
        <taxon>Verrucomicrobiia</taxon>
        <taxon>Verrucomicrobiales</taxon>
        <taxon>Verrucomicrobiaceae</taxon>
        <taxon>Prosthecobacter</taxon>
    </lineage>
</organism>
<gene>
    <name evidence="1" type="ORF">ACFQDI_13230</name>
</gene>
<dbReference type="RefSeq" id="WP_377167273.1">
    <property type="nucleotide sequence ID" value="NZ_JBHSMQ010000004.1"/>
</dbReference>
<dbReference type="Proteomes" id="UP001596052">
    <property type="component" value="Unassembled WGS sequence"/>
</dbReference>
<accession>A0ABW0KTH4</accession>
<evidence type="ECO:0000313" key="2">
    <source>
        <dbReference type="Proteomes" id="UP001596052"/>
    </source>
</evidence>
<reference evidence="2" key="1">
    <citation type="journal article" date="2019" name="Int. J. Syst. Evol. Microbiol.">
        <title>The Global Catalogue of Microorganisms (GCM) 10K type strain sequencing project: providing services to taxonomists for standard genome sequencing and annotation.</title>
        <authorList>
            <consortium name="The Broad Institute Genomics Platform"/>
            <consortium name="The Broad Institute Genome Sequencing Center for Infectious Disease"/>
            <person name="Wu L."/>
            <person name="Ma J."/>
        </authorList>
    </citation>
    <scope>NUCLEOTIDE SEQUENCE [LARGE SCALE GENOMIC DNA]</scope>
    <source>
        <strain evidence="2">CGMCC 4.1469</strain>
    </source>
</reference>
<keyword evidence="2" id="KW-1185">Reference proteome</keyword>
<dbReference type="EMBL" id="JBHSMQ010000004">
    <property type="protein sequence ID" value="MFC5455821.1"/>
    <property type="molecule type" value="Genomic_DNA"/>
</dbReference>
<evidence type="ECO:0000313" key="1">
    <source>
        <dbReference type="EMBL" id="MFC5455821.1"/>
    </source>
</evidence>
<proteinExistence type="predicted"/>
<sequence>MNDETTAEVKEQLQAACERCGAPEAVKFGDEFICDECYAACGSCCAGDEE</sequence>
<name>A0ABW0KTH4_9BACT</name>